<evidence type="ECO:0000256" key="6">
    <source>
        <dbReference type="ARBA" id="ARBA00022840"/>
    </source>
</evidence>
<evidence type="ECO:0000256" key="4">
    <source>
        <dbReference type="ARBA" id="ARBA00022692"/>
    </source>
</evidence>
<dbReference type="InterPro" id="IPR050352">
    <property type="entry name" value="ABCG_transporters"/>
</dbReference>
<keyword evidence="7 9" id="KW-1133">Transmembrane helix</keyword>
<evidence type="ECO:0000256" key="3">
    <source>
        <dbReference type="ARBA" id="ARBA00022448"/>
    </source>
</evidence>
<comment type="subcellular location">
    <subcellularLocation>
        <location evidence="1">Membrane</location>
        <topology evidence="1">Multi-pass membrane protein</topology>
    </subcellularLocation>
</comment>
<feature type="transmembrane region" description="Helical" evidence="9">
    <location>
        <begin position="413"/>
        <end position="436"/>
    </location>
</feature>
<dbReference type="EMBL" id="JAJJHW010002585">
    <property type="protein sequence ID" value="KAH8370382.1"/>
    <property type="molecule type" value="Genomic_DNA"/>
</dbReference>
<feature type="transmembrane region" description="Helical" evidence="9">
    <location>
        <begin position="558"/>
        <end position="576"/>
    </location>
</feature>
<evidence type="ECO:0000256" key="8">
    <source>
        <dbReference type="ARBA" id="ARBA00023136"/>
    </source>
</evidence>
<dbReference type="InterPro" id="IPR003593">
    <property type="entry name" value="AAA+_ATPase"/>
</dbReference>
<dbReference type="GO" id="GO:0140359">
    <property type="term" value="F:ABC-type transporter activity"/>
    <property type="evidence" value="ECO:0007669"/>
    <property type="project" value="InterPro"/>
</dbReference>
<dbReference type="Gene3D" id="3.40.50.300">
    <property type="entry name" value="P-loop containing nucleotide triphosphate hydrolases"/>
    <property type="match status" value="1"/>
</dbReference>
<feature type="domain" description="ABC transporter" evidence="10">
    <location>
        <begin position="31"/>
        <end position="327"/>
    </location>
</feature>
<keyword evidence="3" id="KW-0813">Transport</keyword>
<evidence type="ECO:0000256" key="7">
    <source>
        <dbReference type="ARBA" id="ARBA00022989"/>
    </source>
</evidence>
<dbReference type="InterPro" id="IPR003439">
    <property type="entry name" value="ABC_transporter-like_ATP-bd"/>
</dbReference>
<organism evidence="11 12">
    <name type="scientific">Drosophila rubida</name>
    <dbReference type="NCBI Taxonomy" id="30044"/>
    <lineage>
        <taxon>Eukaryota</taxon>
        <taxon>Metazoa</taxon>
        <taxon>Ecdysozoa</taxon>
        <taxon>Arthropoda</taxon>
        <taxon>Hexapoda</taxon>
        <taxon>Insecta</taxon>
        <taxon>Pterygota</taxon>
        <taxon>Neoptera</taxon>
        <taxon>Endopterygota</taxon>
        <taxon>Diptera</taxon>
        <taxon>Brachycera</taxon>
        <taxon>Muscomorpha</taxon>
        <taxon>Ephydroidea</taxon>
        <taxon>Drosophilidae</taxon>
        <taxon>Drosophila</taxon>
    </lineage>
</organism>
<dbReference type="PROSITE" id="PS50893">
    <property type="entry name" value="ABC_TRANSPORTER_2"/>
    <property type="match status" value="1"/>
</dbReference>
<feature type="transmembrane region" description="Helical" evidence="9">
    <location>
        <begin position="456"/>
        <end position="474"/>
    </location>
</feature>
<dbReference type="AlphaFoldDB" id="A0AAD4JZD4"/>
<dbReference type="SMART" id="SM00382">
    <property type="entry name" value="AAA"/>
    <property type="match status" value="1"/>
</dbReference>
<dbReference type="InterPro" id="IPR043926">
    <property type="entry name" value="ABCG_dom"/>
</dbReference>
<accession>A0AAD4JZD4</accession>
<evidence type="ECO:0000313" key="12">
    <source>
        <dbReference type="Proteomes" id="UP001200034"/>
    </source>
</evidence>
<dbReference type="Pfam" id="PF19055">
    <property type="entry name" value="ABC2_membrane_7"/>
    <property type="match status" value="1"/>
</dbReference>
<sequence>MPAEDASAQSSLCLEWKQLNYYVPAQEQSNYSFWNECKKKQELRILHDVSGHLKTGDLIAILGGSGAGKTTLLAAISQRLRGNLTGDVVLNGMAMERHQMTRISSFLPQFEINVKTFTAYEHLYFMSHFKMHRKTTQAEKRQRVSDLLLAVGLRDAAHTRIQQLSGGERKRLSLAEELITDPIFLFCDEPTTGLDSFSAYSVIKTLRHLCTRRRITKHSLSKVYGEDSFATPSDSSSASNSIDIDPLDNSHESLLQSMKELPTLSVLNNSPNGTQKKAAICSIHQPTSDIFELFTHIILMDGGRIIYQGRTEHAAKFFTDMGFLLPLNCNPADFYLKTLVDSHGKQNAGEMLRIKYEHETDGLYTGSWLLARNYSGDYMRHVQNFKKIRWIYQVYLLIIRFMTEDVRNIKDGLIGFGFFMITAVTLSLMYSGVGGLTQRTIQDVGGSIFMLSNEMIFTFSYGVTYIFPCALPIIRREVGEGTYSLSAYYVALVVSFVPVAFFKGYMFLSVIYASIYYTRGFLLFLSMGFLMSLSAIAAVGYGVFLSSLFETDKMASECAAPFDLIFLIFGGTYMNVDSVPVLKYFSLFFYSNEALMYNYWIDIDNIGESSTARQSCCSSQLPLLARSTDCPVNDEHPCVKTGLEVLQQASFRTAEYTYWLDCVSLLVVALVFHIVSFNLVKRYINRSGYY</sequence>
<name>A0AAD4JZD4_9MUSC</name>
<evidence type="ECO:0000256" key="9">
    <source>
        <dbReference type="SAM" id="Phobius"/>
    </source>
</evidence>
<dbReference type="Proteomes" id="UP001200034">
    <property type="component" value="Unassembled WGS sequence"/>
</dbReference>
<dbReference type="InterPro" id="IPR027417">
    <property type="entry name" value="P-loop_NTPase"/>
</dbReference>
<dbReference type="PANTHER" id="PTHR48041">
    <property type="entry name" value="ABC TRANSPORTER G FAMILY MEMBER 28"/>
    <property type="match status" value="1"/>
</dbReference>
<dbReference type="PROSITE" id="PS00211">
    <property type="entry name" value="ABC_TRANSPORTER_1"/>
    <property type="match status" value="1"/>
</dbReference>
<comment type="caution">
    <text evidence="11">The sequence shown here is derived from an EMBL/GenBank/DDBJ whole genome shotgun (WGS) entry which is preliminary data.</text>
</comment>
<evidence type="ECO:0000313" key="11">
    <source>
        <dbReference type="EMBL" id="KAH8370382.1"/>
    </source>
</evidence>
<comment type="similarity">
    <text evidence="2">Belongs to the ABC transporter superfamily. ABCG family. Eye pigment precursor importer (TC 3.A.1.204) subfamily.</text>
</comment>
<evidence type="ECO:0000256" key="2">
    <source>
        <dbReference type="ARBA" id="ARBA00005814"/>
    </source>
</evidence>
<feature type="transmembrane region" description="Helical" evidence="9">
    <location>
        <begin position="486"/>
        <end position="515"/>
    </location>
</feature>
<dbReference type="Pfam" id="PF01061">
    <property type="entry name" value="ABC2_membrane"/>
    <property type="match status" value="1"/>
</dbReference>
<gene>
    <name evidence="11" type="ORF">KR093_003237</name>
</gene>
<keyword evidence="12" id="KW-1185">Reference proteome</keyword>
<keyword evidence="4 9" id="KW-0812">Transmembrane</keyword>
<keyword evidence="5" id="KW-0547">Nucleotide-binding</keyword>
<keyword evidence="8 9" id="KW-0472">Membrane</keyword>
<proteinExistence type="inferred from homology"/>
<dbReference type="GO" id="GO:0005524">
    <property type="term" value="F:ATP binding"/>
    <property type="evidence" value="ECO:0007669"/>
    <property type="project" value="UniProtKB-KW"/>
</dbReference>
<dbReference type="PANTHER" id="PTHR48041:SF116">
    <property type="entry name" value="PROTEIN BROWN"/>
    <property type="match status" value="1"/>
</dbReference>
<evidence type="ECO:0000256" key="5">
    <source>
        <dbReference type="ARBA" id="ARBA00022741"/>
    </source>
</evidence>
<evidence type="ECO:0000256" key="1">
    <source>
        <dbReference type="ARBA" id="ARBA00004141"/>
    </source>
</evidence>
<dbReference type="InterPro" id="IPR017871">
    <property type="entry name" value="ABC_transporter-like_CS"/>
</dbReference>
<reference evidence="11" key="1">
    <citation type="journal article" date="2021" name="Mol. Ecol. Resour.">
        <title>Phylogenomic analyses of the genus Drosophila reveals genomic signals of climate adaptation.</title>
        <authorList>
            <person name="Li F."/>
            <person name="Rane R.V."/>
            <person name="Luria V."/>
            <person name="Xiong Z."/>
            <person name="Chen J."/>
            <person name="Li Z."/>
            <person name="Catullo R.A."/>
            <person name="Griffin P.C."/>
            <person name="Schiffer M."/>
            <person name="Pearce S."/>
            <person name="Lee S.F."/>
            <person name="McElroy K."/>
            <person name="Stocker A."/>
            <person name="Shirriffs J."/>
            <person name="Cockerell F."/>
            <person name="Coppin C."/>
            <person name="Sgro C.M."/>
            <person name="Karger A."/>
            <person name="Cain J.W."/>
            <person name="Weber J.A."/>
            <person name="Santpere G."/>
            <person name="Kirschner M.W."/>
            <person name="Hoffmann A.A."/>
            <person name="Oakeshott J.G."/>
            <person name="Zhang G."/>
        </authorList>
    </citation>
    <scope>NUCLEOTIDE SEQUENCE</scope>
    <source>
        <strain evidence="11">BGI-SZ-2011g</strain>
    </source>
</reference>
<dbReference type="InterPro" id="IPR013525">
    <property type="entry name" value="ABC2_TM"/>
</dbReference>
<evidence type="ECO:0000259" key="10">
    <source>
        <dbReference type="PROSITE" id="PS50893"/>
    </source>
</evidence>
<feature type="transmembrane region" description="Helical" evidence="9">
    <location>
        <begin position="656"/>
        <end position="680"/>
    </location>
</feature>
<dbReference type="Pfam" id="PF00005">
    <property type="entry name" value="ABC_tran"/>
    <property type="match status" value="1"/>
</dbReference>
<dbReference type="GO" id="GO:0016887">
    <property type="term" value="F:ATP hydrolysis activity"/>
    <property type="evidence" value="ECO:0007669"/>
    <property type="project" value="InterPro"/>
</dbReference>
<dbReference type="SUPFAM" id="SSF52540">
    <property type="entry name" value="P-loop containing nucleoside triphosphate hydrolases"/>
    <property type="match status" value="1"/>
</dbReference>
<dbReference type="GO" id="GO:0005886">
    <property type="term" value="C:plasma membrane"/>
    <property type="evidence" value="ECO:0007669"/>
    <property type="project" value="TreeGrafter"/>
</dbReference>
<feature type="transmembrane region" description="Helical" evidence="9">
    <location>
        <begin position="521"/>
        <end position="546"/>
    </location>
</feature>
<keyword evidence="6" id="KW-0067">ATP-binding</keyword>
<protein>
    <recommendedName>
        <fullName evidence="10">ABC transporter domain-containing protein</fullName>
    </recommendedName>
</protein>